<name>A0AAU9XDG0_9CNID</name>
<protein>
    <submittedName>
        <fullName evidence="2">Uncharacterized protein</fullName>
    </submittedName>
</protein>
<dbReference type="AlphaFoldDB" id="A0AAU9XDG0"/>
<evidence type="ECO:0000313" key="3">
    <source>
        <dbReference type="Proteomes" id="UP001159428"/>
    </source>
</evidence>
<dbReference type="Proteomes" id="UP001159428">
    <property type="component" value="Unassembled WGS sequence"/>
</dbReference>
<gene>
    <name evidence="2" type="ORF">PMEA_00020970</name>
</gene>
<evidence type="ECO:0000256" key="1">
    <source>
        <dbReference type="SAM" id="MobiDB-lite"/>
    </source>
</evidence>
<comment type="caution">
    <text evidence="2">The sequence shown here is derived from an EMBL/GenBank/DDBJ whole genome shotgun (WGS) entry which is preliminary data.</text>
</comment>
<sequence length="152" mass="17841">MSEQLRQIQPMDCGCSGSKRNRWHERPENTDFGISRKNRQGFTTINQSIYINDPHMMAEWHIYASGPNKNPDGQKFWRGEGKNDFRGKQFSSDTGLLTYLGAWMSQDNEDGDLREEEVINFACFFVSELRSVKIPWSLNVLDRYYDTKENTW</sequence>
<reference evidence="2 3" key="1">
    <citation type="submission" date="2022-05" db="EMBL/GenBank/DDBJ databases">
        <authorList>
            <consortium name="Genoscope - CEA"/>
            <person name="William W."/>
        </authorList>
    </citation>
    <scope>NUCLEOTIDE SEQUENCE [LARGE SCALE GENOMIC DNA]</scope>
</reference>
<organism evidence="2 3">
    <name type="scientific">Pocillopora meandrina</name>
    <dbReference type="NCBI Taxonomy" id="46732"/>
    <lineage>
        <taxon>Eukaryota</taxon>
        <taxon>Metazoa</taxon>
        <taxon>Cnidaria</taxon>
        <taxon>Anthozoa</taxon>
        <taxon>Hexacorallia</taxon>
        <taxon>Scleractinia</taxon>
        <taxon>Astrocoeniina</taxon>
        <taxon>Pocilloporidae</taxon>
        <taxon>Pocillopora</taxon>
    </lineage>
</organism>
<keyword evidence="3" id="KW-1185">Reference proteome</keyword>
<proteinExistence type="predicted"/>
<dbReference type="EMBL" id="CALNXJ010000039">
    <property type="protein sequence ID" value="CAH3144316.1"/>
    <property type="molecule type" value="Genomic_DNA"/>
</dbReference>
<accession>A0AAU9XDG0</accession>
<evidence type="ECO:0000313" key="2">
    <source>
        <dbReference type="EMBL" id="CAH3144316.1"/>
    </source>
</evidence>
<feature type="region of interest" description="Disordered" evidence="1">
    <location>
        <begin position="1"/>
        <end position="35"/>
    </location>
</feature>